<evidence type="ECO:0000313" key="3">
    <source>
        <dbReference type="Proteomes" id="UP001454036"/>
    </source>
</evidence>
<dbReference type="AlphaFoldDB" id="A0AAV3PX60"/>
<feature type="region of interest" description="Disordered" evidence="1">
    <location>
        <begin position="95"/>
        <end position="174"/>
    </location>
</feature>
<accession>A0AAV3PX60</accession>
<feature type="compositionally biased region" description="Basic residues" evidence="1">
    <location>
        <begin position="224"/>
        <end position="234"/>
    </location>
</feature>
<feature type="region of interest" description="Disordered" evidence="1">
    <location>
        <begin position="189"/>
        <end position="271"/>
    </location>
</feature>
<feature type="compositionally biased region" description="Basic and acidic residues" evidence="1">
    <location>
        <begin position="189"/>
        <end position="203"/>
    </location>
</feature>
<dbReference type="EMBL" id="BAABME010002668">
    <property type="protein sequence ID" value="GAA0155623.1"/>
    <property type="molecule type" value="Genomic_DNA"/>
</dbReference>
<keyword evidence="3" id="KW-1185">Reference proteome</keyword>
<feature type="compositionally biased region" description="Acidic residues" evidence="1">
    <location>
        <begin position="143"/>
        <end position="153"/>
    </location>
</feature>
<evidence type="ECO:0000313" key="2">
    <source>
        <dbReference type="EMBL" id="GAA0155623.1"/>
    </source>
</evidence>
<protein>
    <submittedName>
        <fullName evidence="2">Uncharacterized protein</fullName>
    </submittedName>
</protein>
<evidence type="ECO:0000256" key="1">
    <source>
        <dbReference type="SAM" id="MobiDB-lite"/>
    </source>
</evidence>
<dbReference type="Proteomes" id="UP001454036">
    <property type="component" value="Unassembled WGS sequence"/>
</dbReference>
<name>A0AAV3PX60_LITER</name>
<reference evidence="2 3" key="1">
    <citation type="submission" date="2024-01" db="EMBL/GenBank/DDBJ databases">
        <title>The complete chloroplast genome sequence of Lithospermum erythrorhizon: insights into the phylogenetic relationship among Boraginaceae species and the maternal lineages of purple gromwells.</title>
        <authorList>
            <person name="Okada T."/>
            <person name="Watanabe K."/>
        </authorList>
    </citation>
    <scope>NUCLEOTIDE SEQUENCE [LARGE SCALE GENOMIC DNA]</scope>
</reference>
<sequence>MGNGGSKQNHSSQVLQNIRPLLQQRFGEVKKKLQARGRINPYKRELLDKDNGEGSGSSAYKFIPARKSSAAMSSYDDDRLSCVTVEGSKDIYVKRARKESSSSTQDECGIGYVTAASSPSNFKEDDNGEDLGDRSNRMSVYVENDEEDDENDQSDGRLLIRRNDFDEFPSSPSFRVYCTEDDINRKSFDERFRLENGLVKEETPSEEEEESQVQENQKDEPKKAKQGRRKRSFRKVIPTGGRIKNLLHNVNSCSPRGQARAHCKLTEKENS</sequence>
<comment type="caution">
    <text evidence="2">The sequence shown here is derived from an EMBL/GenBank/DDBJ whole genome shotgun (WGS) entry which is preliminary data.</text>
</comment>
<proteinExistence type="predicted"/>
<gene>
    <name evidence="2" type="ORF">LIER_13312</name>
</gene>
<organism evidence="2 3">
    <name type="scientific">Lithospermum erythrorhizon</name>
    <name type="common">Purple gromwell</name>
    <name type="synonym">Lithospermum officinale var. erythrorhizon</name>
    <dbReference type="NCBI Taxonomy" id="34254"/>
    <lineage>
        <taxon>Eukaryota</taxon>
        <taxon>Viridiplantae</taxon>
        <taxon>Streptophyta</taxon>
        <taxon>Embryophyta</taxon>
        <taxon>Tracheophyta</taxon>
        <taxon>Spermatophyta</taxon>
        <taxon>Magnoliopsida</taxon>
        <taxon>eudicotyledons</taxon>
        <taxon>Gunneridae</taxon>
        <taxon>Pentapetalae</taxon>
        <taxon>asterids</taxon>
        <taxon>lamiids</taxon>
        <taxon>Boraginales</taxon>
        <taxon>Boraginaceae</taxon>
        <taxon>Boraginoideae</taxon>
        <taxon>Lithospermeae</taxon>
        <taxon>Lithospermum</taxon>
    </lineage>
</organism>